<dbReference type="PANTHER" id="PTHR10204:SF34">
    <property type="entry name" value="NAD(P)H DEHYDROGENASE [QUINONE] 1 ISOFORM 1"/>
    <property type="match status" value="1"/>
</dbReference>
<dbReference type="Gene3D" id="3.40.50.360">
    <property type="match status" value="1"/>
</dbReference>
<evidence type="ECO:0000313" key="5">
    <source>
        <dbReference type="Proteomes" id="UP000231276"/>
    </source>
</evidence>
<name>A0A2H0DWP1_9BACT</name>
<dbReference type="GO" id="GO:0005829">
    <property type="term" value="C:cytosol"/>
    <property type="evidence" value="ECO:0007669"/>
    <property type="project" value="TreeGrafter"/>
</dbReference>
<protein>
    <recommendedName>
        <fullName evidence="3">Flavodoxin-like fold domain-containing protein</fullName>
    </recommendedName>
</protein>
<proteinExistence type="inferred from homology"/>
<dbReference type="InterPro" id="IPR029039">
    <property type="entry name" value="Flavoprotein-like_sf"/>
</dbReference>
<dbReference type="GO" id="GO:0003955">
    <property type="term" value="F:NAD(P)H dehydrogenase (quinone) activity"/>
    <property type="evidence" value="ECO:0007669"/>
    <property type="project" value="TreeGrafter"/>
</dbReference>
<dbReference type="Proteomes" id="UP000231276">
    <property type="component" value="Unassembled WGS sequence"/>
</dbReference>
<evidence type="ECO:0000313" key="4">
    <source>
        <dbReference type="EMBL" id="PIP86595.1"/>
    </source>
</evidence>
<keyword evidence="2" id="KW-0560">Oxidoreductase</keyword>
<dbReference type="EMBL" id="PCTS01000016">
    <property type="protein sequence ID" value="PIP86595.1"/>
    <property type="molecule type" value="Genomic_DNA"/>
</dbReference>
<dbReference type="AlphaFoldDB" id="A0A2H0DWP1"/>
<dbReference type="SUPFAM" id="SSF52218">
    <property type="entry name" value="Flavoproteins"/>
    <property type="match status" value="1"/>
</dbReference>
<dbReference type="InterPro" id="IPR003680">
    <property type="entry name" value="Flavodoxin_fold"/>
</dbReference>
<sequence>MQELEPDLKKFQENLKWCDHFVLFYPVWHGGPPAKLKGIFDRAFLPGFAFKWRKYKFLGWRKLLTTRSARVVVTTGSLPIVARVMFGDYTNEIRKNLLGFSGFKPVKLCALGLAENIGEEKAKKWSKKIRRMGRRGK</sequence>
<gene>
    <name evidence="4" type="ORF">COW82_01245</name>
</gene>
<dbReference type="Pfam" id="PF02525">
    <property type="entry name" value="Flavodoxin_2"/>
    <property type="match status" value="1"/>
</dbReference>
<feature type="domain" description="Flavodoxin-like fold" evidence="3">
    <location>
        <begin position="5"/>
        <end position="129"/>
    </location>
</feature>
<organism evidence="4 5">
    <name type="scientific">Candidatus Campbellbacteria bacterium CG22_combo_CG10-13_8_21_14_all_43_18</name>
    <dbReference type="NCBI Taxonomy" id="1974530"/>
    <lineage>
        <taxon>Bacteria</taxon>
        <taxon>Candidatus Campbelliibacteriota</taxon>
    </lineage>
</organism>
<accession>A0A2H0DWP1</accession>
<comment type="caution">
    <text evidence="4">The sequence shown here is derived from an EMBL/GenBank/DDBJ whole genome shotgun (WGS) entry which is preliminary data.</text>
</comment>
<comment type="similarity">
    <text evidence="1">Belongs to the NAD(P)H dehydrogenase (quinone) family.</text>
</comment>
<dbReference type="PANTHER" id="PTHR10204">
    <property type="entry name" value="NAD P H OXIDOREDUCTASE-RELATED"/>
    <property type="match status" value="1"/>
</dbReference>
<dbReference type="InterPro" id="IPR051545">
    <property type="entry name" value="NAD(P)H_dehydrogenase_qn"/>
</dbReference>
<evidence type="ECO:0000256" key="2">
    <source>
        <dbReference type="ARBA" id="ARBA00023002"/>
    </source>
</evidence>
<reference evidence="4 5" key="1">
    <citation type="submission" date="2017-09" db="EMBL/GenBank/DDBJ databases">
        <title>Depth-based differentiation of microbial function through sediment-hosted aquifers and enrichment of novel symbionts in the deep terrestrial subsurface.</title>
        <authorList>
            <person name="Probst A.J."/>
            <person name="Ladd B."/>
            <person name="Jarett J.K."/>
            <person name="Geller-Mcgrath D.E."/>
            <person name="Sieber C.M."/>
            <person name="Emerson J.B."/>
            <person name="Anantharaman K."/>
            <person name="Thomas B.C."/>
            <person name="Malmstrom R."/>
            <person name="Stieglmeier M."/>
            <person name="Klingl A."/>
            <person name="Woyke T."/>
            <person name="Ryan C.M."/>
            <person name="Banfield J.F."/>
        </authorList>
    </citation>
    <scope>NUCLEOTIDE SEQUENCE [LARGE SCALE GENOMIC DNA]</scope>
    <source>
        <strain evidence="4">CG22_combo_CG10-13_8_21_14_all_43_18</strain>
    </source>
</reference>
<evidence type="ECO:0000256" key="1">
    <source>
        <dbReference type="ARBA" id="ARBA00006252"/>
    </source>
</evidence>
<evidence type="ECO:0000259" key="3">
    <source>
        <dbReference type="Pfam" id="PF02525"/>
    </source>
</evidence>